<evidence type="ECO:0000313" key="2">
    <source>
        <dbReference type="EMBL" id="ADN02622.1"/>
    </source>
</evidence>
<feature type="site" description="Transition state stabilizer" evidence="1">
    <location>
        <position position="143"/>
    </location>
</feature>
<sequence length="199" mass="22082">MTSPLRVYLVRHAACSARGFIGITDPPLSEEGLRQREALARFFAPLRLEAVYTSPLARARATAEVLGTPQEVEALREIDFGQWEGKLHEEIPRGLLEAWYQNPHTTSPPGGETLARLAQRVLPAFKEIVSRHGPGERIALVSHGGPLRTIVCSVLGLHLAYLWHFDLDRASVSAVDVYPTGYTSLAFLNHTFHLEEPAR</sequence>
<dbReference type="InterPro" id="IPR013078">
    <property type="entry name" value="His_Pase_superF_clade-1"/>
</dbReference>
<dbReference type="SUPFAM" id="SSF53254">
    <property type="entry name" value="Phosphoglycerate mutase-like"/>
    <property type="match status" value="1"/>
</dbReference>
<organism evidence="2 3">
    <name type="scientific">Winmispira thermophila (strain ATCC 49972 / DSM 6192 / RI 19.B1)</name>
    <name type="common">Spirochaeta thermophila</name>
    <dbReference type="NCBI Taxonomy" id="665571"/>
    <lineage>
        <taxon>Bacteria</taxon>
        <taxon>Pseudomonadati</taxon>
        <taxon>Spirochaetota</taxon>
        <taxon>Spirochaetia</taxon>
        <taxon>Winmispirales</taxon>
        <taxon>Winmispiraceae</taxon>
        <taxon>Winmispira</taxon>
    </lineage>
</organism>
<dbReference type="PANTHER" id="PTHR48100">
    <property type="entry name" value="BROAD-SPECIFICITY PHOSPHATASE YOR283W-RELATED"/>
    <property type="match status" value="1"/>
</dbReference>
<dbReference type="HOGENOM" id="CLU_033323_8_4_12"/>
<dbReference type="eggNOG" id="COG0406">
    <property type="taxonomic scope" value="Bacteria"/>
</dbReference>
<evidence type="ECO:0000313" key="3">
    <source>
        <dbReference type="Proteomes" id="UP000001296"/>
    </source>
</evidence>
<dbReference type="AlphaFoldDB" id="E0RNN1"/>
<name>E0RNN1_WINT6</name>
<dbReference type="GO" id="GO:0005737">
    <property type="term" value="C:cytoplasm"/>
    <property type="evidence" value="ECO:0007669"/>
    <property type="project" value="TreeGrafter"/>
</dbReference>
<dbReference type="PANTHER" id="PTHR48100:SF1">
    <property type="entry name" value="HISTIDINE PHOSPHATASE FAMILY PROTEIN-RELATED"/>
    <property type="match status" value="1"/>
</dbReference>
<dbReference type="Proteomes" id="UP000001296">
    <property type="component" value="Chromosome"/>
</dbReference>
<evidence type="ECO:0008006" key="4">
    <source>
        <dbReference type="Google" id="ProtNLM"/>
    </source>
</evidence>
<dbReference type="Pfam" id="PF00300">
    <property type="entry name" value="His_Phos_1"/>
    <property type="match status" value="1"/>
</dbReference>
<protein>
    <recommendedName>
        <fullName evidence="4">Phosphoglycerate mutase</fullName>
    </recommendedName>
</protein>
<reference evidence="2 3" key="2">
    <citation type="journal article" date="2010" name="J. Bacteriol.">
        <title>Genome sequence of the polysaccharide-degrading, thermophilic anaerobe Spirochaeta thermophila DSM 6192.</title>
        <authorList>
            <person name="Angelov A."/>
            <person name="Liebl S."/>
            <person name="Ballschmiter M."/>
            <person name="Bomeke M."/>
            <person name="Lehmann R."/>
            <person name="Liesegang H."/>
            <person name="Daniel R."/>
            <person name="Liebl W."/>
        </authorList>
    </citation>
    <scope>NUCLEOTIDE SEQUENCE [LARGE SCALE GENOMIC DNA]</scope>
    <source>
        <strain evidence="3">ATCC 49972 / DSM 6192 / RI 19.B1</strain>
    </source>
</reference>
<dbReference type="EMBL" id="CP001698">
    <property type="protein sequence ID" value="ADN02622.1"/>
    <property type="molecule type" value="Genomic_DNA"/>
</dbReference>
<evidence type="ECO:0000256" key="1">
    <source>
        <dbReference type="PIRSR" id="PIRSR613078-3"/>
    </source>
</evidence>
<dbReference type="CDD" id="cd07067">
    <property type="entry name" value="HP_PGM_like"/>
    <property type="match status" value="1"/>
</dbReference>
<accession>E0RNN1</accession>
<dbReference type="KEGG" id="sta:STHERM_c16840"/>
<dbReference type="PaxDb" id="665571-STHERM_c16840"/>
<dbReference type="RefSeq" id="WP_013314461.1">
    <property type="nucleotide sequence ID" value="NC_014484.1"/>
</dbReference>
<reference key="1">
    <citation type="submission" date="2009-08" db="EMBL/GenBank/DDBJ databases">
        <title>The genome sequence of Spirochaeta thermophila DSM6192.</title>
        <authorList>
            <person name="Angelov A."/>
            <person name="Mientus M."/>
            <person name="Wittenberg S."/>
            <person name="Lehmann R."/>
            <person name="Liesegang H."/>
            <person name="Daniel R."/>
            <person name="Liebl W."/>
        </authorList>
    </citation>
    <scope>NUCLEOTIDE SEQUENCE</scope>
    <source>
        <strain>DSM 6192</strain>
    </source>
</reference>
<gene>
    <name evidence="2" type="ordered locus">STHERM_c16840</name>
</gene>
<dbReference type="SMART" id="SM00855">
    <property type="entry name" value="PGAM"/>
    <property type="match status" value="1"/>
</dbReference>
<dbReference type="InterPro" id="IPR050275">
    <property type="entry name" value="PGM_Phosphatase"/>
</dbReference>
<dbReference type="InterPro" id="IPR029033">
    <property type="entry name" value="His_PPase_superfam"/>
</dbReference>
<dbReference type="Gene3D" id="3.40.50.1240">
    <property type="entry name" value="Phosphoglycerate mutase-like"/>
    <property type="match status" value="1"/>
</dbReference>
<dbReference type="GO" id="GO:0016791">
    <property type="term" value="F:phosphatase activity"/>
    <property type="evidence" value="ECO:0007669"/>
    <property type="project" value="TreeGrafter"/>
</dbReference>
<proteinExistence type="predicted"/>